<proteinExistence type="predicted"/>
<dbReference type="Proteomes" id="UP001283361">
    <property type="component" value="Unassembled WGS sequence"/>
</dbReference>
<name>A0AAE1AS83_9GAST</name>
<evidence type="ECO:0000313" key="2">
    <source>
        <dbReference type="Proteomes" id="UP001283361"/>
    </source>
</evidence>
<comment type="caution">
    <text evidence="1">The sequence shown here is derived from an EMBL/GenBank/DDBJ whole genome shotgun (WGS) entry which is preliminary data.</text>
</comment>
<sequence>MLRLALAYRPTIVIVAIETVGVCPFDVALGVDKVLLLVFVAHAPTTKPVHLVDSFAAGRMAALKMLFVAPAGNSCTIHRSEIVQSREIYHLSLASLEFHSDLQDWDSR</sequence>
<reference evidence="1" key="1">
    <citation type="journal article" date="2023" name="G3 (Bethesda)">
        <title>A reference genome for the long-term kleptoplast-retaining sea slug Elysia crispata morphotype clarki.</title>
        <authorList>
            <person name="Eastman K.E."/>
            <person name="Pendleton A.L."/>
            <person name="Shaikh M.A."/>
            <person name="Suttiyut T."/>
            <person name="Ogas R."/>
            <person name="Tomko P."/>
            <person name="Gavelis G."/>
            <person name="Widhalm J.R."/>
            <person name="Wisecaver J.H."/>
        </authorList>
    </citation>
    <scope>NUCLEOTIDE SEQUENCE</scope>
    <source>
        <strain evidence="1">ECLA1</strain>
    </source>
</reference>
<gene>
    <name evidence="1" type="ORF">RRG08_038550</name>
</gene>
<dbReference type="EMBL" id="JAWDGP010001326">
    <property type="protein sequence ID" value="KAK3792820.1"/>
    <property type="molecule type" value="Genomic_DNA"/>
</dbReference>
<protein>
    <submittedName>
        <fullName evidence="1">Uncharacterized protein</fullName>
    </submittedName>
</protein>
<keyword evidence="2" id="KW-1185">Reference proteome</keyword>
<organism evidence="1 2">
    <name type="scientific">Elysia crispata</name>
    <name type="common">lettuce slug</name>
    <dbReference type="NCBI Taxonomy" id="231223"/>
    <lineage>
        <taxon>Eukaryota</taxon>
        <taxon>Metazoa</taxon>
        <taxon>Spiralia</taxon>
        <taxon>Lophotrochozoa</taxon>
        <taxon>Mollusca</taxon>
        <taxon>Gastropoda</taxon>
        <taxon>Heterobranchia</taxon>
        <taxon>Euthyneura</taxon>
        <taxon>Panpulmonata</taxon>
        <taxon>Sacoglossa</taxon>
        <taxon>Placobranchoidea</taxon>
        <taxon>Plakobranchidae</taxon>
        <taxon>Elysia</taxon>
    </lineage>
</organism>
<dbReference type="AlphaFoldDB" id="A0AAE1AS83"/>
<evidence type="ECO:0000313" key="1">
    <source>
        <dbReference type="EMBL" id="KAK3792820.1"/>
    </source>
</evidence>
<accession>A0AAE1AS83</accession>